<dbReference type="AlphaFoldDB" id="A0A0D9WMZ9"/>
<evidence type="ECO:0000256" key="1">
    <source>
        <dbReference type="SAM" id="Phobius"/>
    </source>
</evidence>
<keyword evidence="3" id="KW-1185">Reference proteome</keyword>
<reference evidence="3" key="2">
    <citation type="submission" date="2013-12" db="EMBL/GenBank/DDBJ databases">
        <authorList>
            <person name="Yu Y."/>
            <person name="Lee S."/>
            <person name="de Baynast K."/>
            <person name="Wissotski M."/>
            <person name="Liu L."/>
            <person name="Talag J."/>
            <person name="Goicoechea J."/>
            <person name="Angelova A."/>
            <person name="Jetty R."/>
            <person name="Kudrna D."/>
            <person name="Golser W."/>
            <person name="Rivera L."/>
            <person name="Zhang J."/>
            <person name="Wing R."/>
        </authorList>
    </citation>
    <scope>NUCLEOTIDE SEQUENCE</scope>
</reference>
<name>A0A0D9WMZ9_9ORYZ</name>
<dbReference type="Proteomes" id="UP000032180">
    <property type="component" value="Chromosome 6"/>
</dbReference>
<keyword evidence="1" id="KW-0472">Membrane</keyword>
<dbReference type="EnsemblPlants" id="LPERR06G05910.2">
    <property type="protein sequence ID" value="LPERR06G05910.2"/>
    <property type="gene ID" value="LPERR06G05910"/>
</dbReference>
<feature type="transmembrane region" description="Helical" evidence="1">
    <location>
        <begin position="46"/>
        <end position="70"/>
    </location>
</feature>
<keyword evidence="1" id="KW-0812">Transmembrane</keyword>
<reference evidence="2" key="3">
    <citation type="submission" date="2015-04" db="UniProtKB">
        <authorList>
            <consortium name="EnsemblPlants"/>
        </authorList>
    </citation>
    <scope>IDENTIFICATION</scope>
</reference>
<accession>A0A0D9WMZ9</accession>
<feature type="transmembrane region" description="Helical" evidence="1">
    <location>
        <begin position="12"/>
        <end position="34"/>
    </location>
</feature>
<reference evidence="2 3" key="1">
    <citation type="submission" date="2012-08" db="EMBL/GenBank/DDBJ databases">
        <title>Oryza genome evolution.</title>
        <authorList>
            <person name="Wing R.A."/>
        </authorList>
    </citation>
    <scope>NUCLEOTIDE SEQUENCE</scope>
</reference>
<proteinExistence type="predicted"/>
<feature type="transmembrane region" description="Helical" evidence="1">
    <location>
        <begin position="82"/>
        <end position="107"/>
    </location>
</feature>
<dbReference type="HOGENOM" id="CLU_155646_0_0_1"/>
<sequence length="108" mass="11377">MGTKIPDSPAKLAMFPILIAVTFTQILGILTGRFTPGSAGADHPFLAMAVSLLTFTVPATFYLGVLQLYARITPVAPTLRRLLAVLASALAWTTLLVGLPPLALLLFG</sequence>
<protein>
    <submittedName>
        <fullName evidence="2">Uncharacterized protein</fullName>
    </submittedName>
</protein>
<evidence type="ECO:0000313" key="3">
    <source>
        <dbReference type="Proteomes" id="UP000032180"/>
    </source>
</evidence>
<dbReference type="Gramene" id="LPERR06G05910.2">
    <property type="protein sequence ID" value="LPERR06G05910.2"/>
    <property type="gene ID" value="LPERR06G05910"/>
</dbReference>
<evidence type="ECO:0000313" key="2">
    <source>
        <dbReference type="EnsemblPlants" id="LPERR06G05910.2"/>
    </source>
</evidence>
<keyword evidence="1" id="KW-1133">Transmembrane helix</keyword>
<organism evidence="2 3">
    <name type="scientific">Leersia perrieri</name>
    <dbReference type="NCBI Taxonomy" id="77586"/>
    <lineage>
        <taxon>Eukaryota</taxon>
        <taxon>Viridiplantae</taxon>
        <taxon>Streptophyta</taxon>
        <taxon>Embryophyta</taxon>
        <taxon>Tracheophyta</taxon>
        <taxon>Spermatophyta</taxon>
        <taxon>Magnoliopsida</taxon>
        <taxon>Liliopsida</taxon>
        <taxon>Poales</taxon>
        <taxon>Poaceae</taxon>
        <taxon>BOP clade</taxon>
        <taxon>Oryzoideae</taxon>
        <taxon>Oryzeae</taxon>
        <taxon>Oryzinae</taxon>
        <taxon>Leersia</taxon>
    </lineage>
</organism>